<dbReference type="InterPro" id="IPR014845">
    <property type="entry name" value="GYD/TTHA1554"/>
</dbReference>
<sequence>MPEFALFFSYTPQTWAALLTKPADRTEAVRELVEGVGGRLDGLWYMLGEDDGMVLFDVPDASAAAALSLAVNSSGAFSSLRTQQLLAAGDLPGVLDTADTARSAYRRPGD</sequence>
<dbReference type="Proteomes" id="UP001300763">
    <property type="component" value="Unassembled WGS sequence"/>
</dbReference>
<reference evidence="1 2" key="1">
    <citation type="submission" date="2023-02" db="EMBL/GenBank/DDBJ databases">
        <title>Genome sequencing required for Actinomycetospora new species description.</title>
        <authorList>
            <person name="Saimee Y."/>
            <person name="Duangmal K."/>
        </authorList>
    </citation>
    <scope>NUCLEOTIDE SEQUENCE [LARGE SCALE GENOMIC DNA]</scope>
    <source>
        <strain evidence="1 2">DW7H6</strain>
    </source>
</reference>
<gene>
    <name evidence="1" type="ORF">PGB27_20060</name>
</gene>
<dbReference type="Pfam" id="PF08734">
    <property type="entry name" value="GYD"/>
    <property type="match status" value="1"/>
</dbReference>
<dbReference type="RefSeq" id="WP_274202178.1">
    <property type="nucleotide sequence ID" value="NZ_JAQZAO010000009.1"/>
</dbReference>
<name>A0ABT5SXQ7_9PSEU</name>
<protein>
    <submittedName>
        <fullName evidence="1">GYD domain-containing protein</fullName>
    </submittedName>
</protein>
<proteinExistence type="predicted"/>
<evidence type="ECO:0000313" key="2">
    <source>
        <dbReference type="Proteomes" id="UP001300763"/>
    </source>
</evidence>
<accession>A0ABT5SXQ7</accession>
<keyword evidence="2" id="KW-1185">Reference proteome</keyword>
<evidence type="ECO:0000313" key="1">
    <source>
        <dbReference type="EMBL" id="MDD7967642.1"/>
    </source>
</evidence>
<dbReference type="EMBL" id="JAQZAO010000009">
    <property type="protein sequence ID" value="MDD7967642.1"/>
    <property type="molecule type" value="Genomic_DNA"/>
</dbReference>
<comment type="caution">
    <text evidence="1">The sequence shown here is derived from an EMBL/GenBank/DDBJ whole genome shotgun (WGS) entry which is preliminary data.</text>
</comment>
<organism evidence="1 2">
    <name type="scientific">Actinomycetospora lemnae</name>
    <dbReference type="NCBI Taxonomy" id="3019891"/>
    <lineage>
        <taxon>Bacteria</taxon>
        <taxon>Bacillati</taxon>
        <taxon>Actinomycetota</taxon>
        <taxon>Actinomycetes</taxon>
        <taxon>Pseudonocardiales</taxon>
        <taxon>Pseudonocardiaceae</taxon>
        <taxon>Actinomycetospora</taxon>
    </lineage>
</organism>